<evidence type="ECO:0000313" key="11">
    <source>
        <dbReference type="Proteomes" id="UP001501447"/>
    </source>
</evidence>
<keyword evidence="4 6" id="KW-0573">Peptidoglycan synthesis</keyword>
<comment type="pathway">
    <text evidence="1 6">Cell wall biogenesis; peptidoglycan biosynthesis.</text>
</comment>
<feature type="domain" description="L,D-TPase catalytic" evidence="9">
    <location>
        <begin position="186"/>
        <end position="298"/>
    </location>
</feature>
<dbReference type="SUPFAM" id="SSF47090">
    <property type="entry name" value="PGBD-like"/>
    <property type="match status" value="1"/>
</dbReference>
<accession>A0ABP6D4Z2</accession>
<sequence length="299" mass="31799">MLGTQARGAAARKGVAAAAVVLLGAGAVAGCQPGTGTSADGKPIRISKIPQQAPTGPPQSSSAPPSPHTSAPPRPAYTPPRPASPRPAAQTVRMAPGNQGEHVRELQARLRQLGLFNRNPTGYYGSVTAASVSAFQAQRGLTRTGKVTDPLLSALRSRTHNPAHTELYPPTSRPAGKPDPRCLTGRTLCVSKKSRTLRWMVDGQVRAAMDVRFGSAYTPTREGTFKVDFKSRHHRSTIYDSPMPYAMFFSGGQAVHYSSDFAARGYAGASHGCVNVRDKTKLAKVFAQVRPGDKVVVYK</sequence>
<evidence type="ECO:0000313" key="10">
    <source>
        <dbReference type="EMBL" id="GAA2635908.1"/>
    </source>
</evidence>
<dbReference type="PANTHER" id="PTHR30582:SF33">
    <property type="entry name" value="EXPORTED PROTEIN"/>
    <property type="match status" value="1"/>
</dbReference>
<dbReference type="Proteomes" id="UP001501447">
    <property type="component" value="Unassembled WGS sequence"/>
</dbReference>
<evidence type="ECO:0000256" key="8">
    <source>
        <dbReference type="SAM" id="SignalP"/>
    </source>
</evidence>
<dbReference type="PROSITE" id="PS51257">
    <property type="entry name" value="PROKAR_LIPOPROTEIN"/>
    <property type="match status" value="1"/>
</dbReference>
<dbReference type="InterPro" id="IPR038063">
    <property type="entry name" value="Transpep_catalytic_dom"/>
</dbReference>
<dbReference type="Gene3D" id="1.10.101.10">
    <property type="entry name" value="PGBD-like superfamily/PGBD"/>
    <property type="match status" value="1"/>
</dbReference>
<dbReference type="Gene3D" id="2.40.440.10">
    <property type="entry name" value="L,D-transpeptidase catalytic domain-like"/>
    <property type="match status" value="1"/>
</dbReference>
<dbReference type="Pfam" id="PF01471">
    <property type="entry name" value="PG_binding_1"/>
    <property type="match status" value="1"/>
</dbReference>
<evidence type="ECO:0000256" key="4">
    <source>
        <dbReference type="ARBA" id="ARBA00022984"/>
    </source>
</evidence>
<keyword evidence="3 6" id="KW-0133">Cell shape</keyword>
<feature type="signal peptide" evidence="8">
    <location>
        <begin position="1"/>
        <end position="29"/>
    </location>
</feature>
<reference evidence="11" key="1">
    <citation type="journal article" date="2019" name="Int. J. Syst. Evol. Microbiol.">
        <title>The Global Catalogue of Microorganisms (GCM) 10K type strain sequencing project: providing services to taxonomists for standard genome sequencing and annotation.</title>
        <authorList>
            <consortium name="The Broad Institute Genomics Platform"/>
            <consortium name="The Broad Institute Genome Sequencing Center for Infectious Disease"/>
            <person name="Wu L."/>
            <person name="Ma J."/>
        </authorList>
    </citation>
    <scope>NUCLEOTIDE SEQUENCE [LARGE SCALE GENOMIC DNA]</scope>
    <source>
        <strain evidence="11">JCM 16373</strain>
    </source>
</reference>
<feature type="chain" id="PRO_5046694391" evidence="8">
    <location>
        <begin position="30"/>
        <end position="299"/>
    </location>
</feature>
<dbReference type="RefSeq" id="WP_344570240.1">
    <property type="nucleotide sequence ID" value="NZ_BAAARJ010000025.1"/>
</dbReference>
<dbReference type="EMBL" id="BAAARJ010000025">
    <property type="protein sequence ID" value="GAA2635908.1"/>
    <property type="molecule type" value="Genomic_DNA"/>
</dbReference>
<organism evidence="10 11">
    <name type="scientific">Streptomyces axinellae</name>
    <dbReference type="NCBI Taxonomy" id="552788"/>
    <lineage>
        <taxon>Bacteria</taxon>
        <taxon>Bacillati</taxon>
        <taxon>Actinomycetota</taxon>
        <taxon>Actinomycetes</taxon>
        <taxon>Kitasatosporales</taxon>
        <taxon>Streptomycetaceae</taxon>
        <taxon>Streptomyces</taxon>
    </lineage>
</organism>
<evidence type="ECO:0000259" key="9">
    <source>
        <dbReference type="PROSITE" id="PS52029"/>
    </source>
</evidence>
<keyword evidence="5 6" id="KW-0961">Cell wall biogenesis/degradation</keyword>
<gene>
    <name evidence="10" type="ORF">GCM10009863_60530</name>
</gene>
<dbReference type="Pfam" id="PF03734">
    <property type="entry name" value="YkuD"/>
    <property type="match status" value="1"/>
</dbReference>
<evidence type="ECO:0000256" key="5">
    <source>
        <dbReference type="ARBA" id="ARBA00023316"/>
    </source>
</evidence>
<feature type="compositionally biased region" description="Low complexity" evidence="7">
    <location>
        <begin position="50"/>
        <end position="63"/>
    </location>
</feature>
<name>A0ABP6D4Z2_9ACTN</name>
<feature type="active site" description="Proton donor/acceptor" evidence="6">
    <location>
        <position position="256"/>
    </location>
</feature>
<keyword evidence="11" id="KW-1185">Reference proteome</keyword>
<protein>
    <submittedName>
        <fullName evidence="10">L,D-transpeptidase family protein</fullName>
    </submittedName>
</protein>
<evidence type="ECO:0000256" key="3">
    <source>
        <dbReference type="ARBA" id="ARBA00022960"/>
    </source>
</evidence>
<keyword evidence="8" id="KW-0732">Signal</keyword>
<dbReference type="SUPFAM" id="SSF141523">
    <property type="entry name" value="L,D-transpeptidase catalytic domain-like"/>
    <property type="match status" value="1"/>
</dbReference>
<dbReference type="InterPro" id="IPR005490">
    <property type="entry name" value="LD_TPept_cat_dom"/>
</dbReference>
<dbReference type="PANTHER" id="PTHR30582">
    <property type="entry name" value="L,D-TRANSPEPTIDASE"/>
    <property type="match status" value="1"/>
</dbReference>
<proteinExistence type="predicted"/>
<evidence type="ECO:0000256" key="2">
    <source>
        <dbReference type="ARBA" id="ARBA00022679"/>
    </source>
</evidence>
<feature type="active site" description="Nucleophile" evidence="6">
    <location>
        <position position="273"/>
    </location>
</feature>
<dbReference type="InterPro" id="IPR036366">
    <property type="entry name" value="PGBDSf"/>
</dbReference>
<comment type="caution">
    <text evidence="10">The sequence shown here is derived from an EMBL/GenBank/DDBJ whole genome shotgun (WGS) entry which is preliminary data.</text>
</comment>
<evidence type="ECO:0000256" key="7">
    <source>
        <dbReference type="SAM" id="MobiDB-lite"/>
    </source>
</evidence>
<dbReference type="PROSITE" id="PS52029">
    <property type="entry name" value="LD_TPASE"/>
    <property type="match status" value="1"/>
</dbReference>
<dbReference type="InterPro" id="IPR036365">
    <property type="entry name" value="PGBD-like_sf"/>
</dbReference>
<feature type="region of interest" description="Disordered" evidence="7">
    <location>
        <begin position="29"/>
        <end position="100"/>
    </location>
</feature>
<evidence type="ECO:0000256" key="1">
    <source>
        <dbReference type="ARBA" id="ARBA00004752"/>
    </source>
</evidence>
<dbReference type="InterPro" id="IPR002477">
    <property type="entry name" value="Peptidoglycan-bd-like"/>
</dbReference>
<feature type="compositionally biased region" description="Pro residues" evidence="7">
    <location>
        <begin position="64"/>
        <end position="85"/>
    </location>
</feature>
<dbReference type="InterPro" id="IPR050979">
    <property type="entry name" value="LD-transpeptidase"/>
</dbReference>
<evidence type="ECO:0000256" key="6">
    <source>
        <dbReference type="PROSITE-ProRule" id="PRU01373"/>
    </source>
</evidence>
<keyword evidence="2" id="KW-0808">Transferase</keyword>
<dbReference type="CDD" id="cd16913">
    <property type="entry name" value="YkuD_like"/>
    <property type="match status" value="1"/>
</dbReference>